<protein>
    <recommendedName>
        <fullName evidence="4">SH3 type 3 domain protein</fullName>
    </recommendedName>
</protein>
<evidence type="ECO:0000313" key="2">
    <source>
        <dbReference type="EMBL" id="EEW24286.1"/>
    </source>
</evidence>
<accession>C8S424</accession>
<dbReference type="Gene3D" id="2.30.30.40">
    <property type="entry name" value="SH3 Domains"/>
    <property type="match status" value="1"/>
</dbReference>
<keyword evidence="3" id="KW-1185">Reference proteome</keyword>
<dbReference type="EMBL" id="ACYY01000022">
    <property type="protein sequence ID" value="EEW24286.1"/>
    <property type="molecule type" value="Genomic_DNA"/>
</dbReference>
<dbReference type="STRING" id="371731.Rsw2DRAFT_2802"/>
<dbReference type="Gene3D" id="2.60.120.380">
    <property type="match status" value="1"/>
</dbReference>
<organism evidence="2 3">
    <name type="scientific">Rhodobacter ferrooxidans</name>
    <dbReference type="NCBI Taxonomy" id="371731"/>
    <lineage>
        <taxon>Bacteria</taxon>
        <taxon>Pseudomonadati</taxon>
        <taxon>Pseudomonadota</taxon>
        <taxon>Alphaproteobacteria</taxon>
        <taxon>Rhodobacterales</taxon>
        <taxon>Rhodobacter group</taxon>
        <taxon>Rhodobacter</taxon>
    </lineage>
</organism>
<comment type="caution">
    <text evidence="2">The sequence shown here is derived from an EMBL/GenBank/DDBJ whole genome shotgun (WGS) entry which is preliminary data.</text>
</comment>
<evidence type="ECO:0008006" key="4">
    <source>
        <dbReference type="Google" id="ProtNLM"/>
    </source>
</evidence>
<keyword evidence="1" id="KW-0732">Signal</keyword>
<evidence type="ECO:0000256" key="1">
    <source>
        <dbReference type="SAM" id="SignalP"/>
    </source>
</evidence>
<name>C8S424_9RHOB</name>
<reference evidence="2 3" key="1">
    <citation type="submission" date="2009-08" db="EMBL/GenBank/DDBJ databases">
        <title>The draft genome of Rhodobacter sp. SW2.</title>
        <authorList>
            <consortium name="US DOE Joint Genome Institute (JGI-PGF)"/>
            <person name="Lucas S."/>
            <person name="Copeland A."/>
            <person name="Lapidus A."/>
            <person name="Glavina del Rio T."/>
            <person name="Tice H."/>
            <person name="Bruce D."/>
            <person name="Goodwin L."/>
            <person name="Pitluck S."/>
            <person name="Larimer F."/>
            <person name="Land M.L."/>
            <person name="Hauser L."/>
            <person name="Emerson D."/>
        </authorList>
    </citation>
    <scope>NUCLEOTIDE SEQUENCE [LARGE SCALE GENOMIC DNA]</scope>
    <source>
        <strain evidence="2 3">SW2</strain>
    </source>
</reference>
<evidence type="ECO:0000313" key="3">
    <source>
        <dbReference type="Proteomes" id="UP000010121"/>
    </source>
</evidence>
<proteinExistence type="predicted"/>
<feature type="chain" id="PRO_5002991483" description="SH3 type 3 domain protein" evidence="1">
    <location>
        <begin position="25"/>
        <end position="327"/>
    </location>
</feature>
<feature type="signal peptide" evidence="1">
    <location>
        <begin position="1"/>
        <end position="24"/>
    </location>
</feature>
<sequence>MHPYRLLFPVLTAALLVGALPAVAEDIRAETVDAASTAAGIVLSGEITGDDSAEYTVSGVAGQILSVDLLSDNGGLYFNIMPKGAAEAMFIGATSGAVADVTLPAAGDYVVQVYLMRSAARRDETAAYTLGIGLAGGDFADGLAGGPDWWRVTGLQEGSMLNIHSGPHTRYPVLIGAANGQLAQNRGCRMTGPHRWCSVRFDGSGQQGWVVGRYLTEAAAPTAPEVPTGGPVGNGVPFDATGEVPCATVAGQPTRPCLFGVVRDGPGNAGVWVALGDGRERALLFEGGVPVSADSPEALSHEKVDDLFTVRFGEERYEIPEAVISGG</sequence>
<gene>
    <name evidence="2" type="ORF">Rsw2DRAFT_2802</name>
</gene>
<dbReference type="Proteomes" id="UP000010121">
    <property type="component" value="Unassembled WGS sequence"/>
</dbReference>
<dbReference type="AlphaFoldDB" id="C8S424"/>
<dbReference type="eggNOG" id="COG4991">
    <property type="taxonomic scope" value="Bacteria"/>
</dbReference>